<accession>A0A2M6ZFU8</accession>
<proteinExistence type="predicted"/>
<dbReference type="InterPro" id="IPR007159">
    <property type="entry name" value="SpoVT-AbrB_dom"/>
</dbReference>
<reference evidence="2" key="1">
    <citation type="submission" date="2017-09" db="EMBL/GenBank/DDBJ databases">
        <title>Depth-based differentiation of microbial function through sediment-hosted aquifers and enrichment of novel symbionts in the deep terrestrial subsurface.</title>
        <authorList>
            <person name="Probst A.J."/>
            <person name="Ladd B."/>
            <person name="Jarett J.K."/>
            <person name="Geller-Mcgrath D.E."/>
            <person name="Sieber C.M.K."/>
            <person name="Emerson J.B."/>
            <person name="Anantharaman K."/>
            <person name="Thomas B.C."/>
            <person name="Malmstrom R."/>
            <person name="Stieglmeier M."/>
            <person name="Klingl A."/>
            <person name="Woyke T."/>
            <person name="Ryan C.M."/>
            <person name="Banfield J.F."/>
        </authorList>
    </citation>
    <scope>NUCLEOTIDE SEQUENCE [LARGE SCALE GENOMIC DNA]</scope>
</reference>
<dbReference type="InterPro" id="IPR037914">
    <property type="entry name" value="SpoVT-AbrB_sf"/>
</dbReference>
<dbReference type="Proteomes" id="UP000229227">
    <property type="component" value="Unassembled WGS sequence"/>
</dbReference>
<sequence length="68" mass="7876">MEVTLSPKYQLLVPKNVRRELKLQSGQKFQVIAKEGIITFVPDYSFKKMKGILRGLDIKGLREEEARI</sequence>
<organism evidence="1 2">
    <name type="scientific">Candidatus Desantisbacteria bacterium CG07_land_8_20_14_0_80_39_15</name>
    <dbReference type="NCBI Taxonomy" id="1974549"/>
    <lineage>
        <taxon>Bacteria</taxon>
        <taxon>Candidatus Desantisiibacteriota</taxon>
    </lineage>
</organism>
<protein>
    <submittedName>
        <fullName evidence="1">AbrB family transcriptional regulator</fullName>
    </submittedName>
</protein>
<dbReference type="NCBIfam" id="TIGR01439">
    <property type="entry name" value="lp_hng_hel_AbrB"/>
    <property type="match status" value="1"/>
</dbReference>
<name>A0A2M6ZFU8_9BACT</name>
<dbReference type="AlphaFoldDB" id="A0A2M6ZFU8"/>
<dbReference type="SUPFAM" id="SSF89447">
    <property type="entry name" value="AbrB/MazE/MraZ-like"/>
    <property type="match status" value="1"/>
</dbReference>
<comment type="caution">
    <text evidence="1">The sequence shown here is derived from an EMBL/GenBank/DDBJ whole genome shotgun (WGS) entry which is preliminary data.</text>
</comment>
<dbReference type="GO" id="GO:0003677">
    <property type="term" value="F:DNA binding"/>
    <property type="evidence" value="ECO:0007669"/>
    <property type="project" value="InterPro"/>
</dbReference>
<evidence type="ECO:0000313" key="1">
    <source>
        <dbReference type="EMBL" id="PIU51248.1"/>
    </source>
</evidence>
<gene>
    <name evidence="1" type="ORF">COS91_05455</name>
</gene>
<dbReference type="EMBL" id="PEWN01000086">
    <property type="protein sequence ID" value="PIU51248.1"/>
    <property type="molecule type" value="Genomic_DNA"/>
</dbReference>
<evidence type="ECO:0000313" key="2">
    <source>
        <dbReference type="Proteomes" id="UP000229227"/>
    </source>
</evidence>
<dbReference type="Gene3D" id="2.10.260.10">
    <property type="match status" value="1"/>
</dbReference>